<dbReference type="OrthoDB" id="9782655at2"/>
<dbReference type="STRING" id="856793.MICA_154"/>
<dbReference type="EMBL" id="CP002382">
    <property type="protein sequence ID" value="AEP08501.1"/>
    <property type="molecule type" value="Genomic_DNA"/>
</dbReference>
<dbReference type="SUPFAM" id="SSF52172">
    <property type="entry name" value="CheY-like"/>
    <property type="match status" value="1"/>
</dbReference>
<gene>
    <name evidence="4" type="ordered locus">MICA_154</name>
</gene>
<dbReference type="CDD" id="cd00156">
    <property type="entry name" value="REC"/>
    <property type="match status" value="1"/>
</dbReference>
<sequence length="294" mass="33114">MEIIRESAEHHFLTFVEVMRTDPKGWVGMILGLSRKYNHDAMISDLMTIPAKQAALAAEGDQWVDYFAEKTGILDKPTLYRFADGDVLLVTRIVTEQQQDRLFDMHREITDQHKISSCDVLNFGREMMVAQKLADRKMLTQQRSKAYLAMADQNRVSSIAVRRDRRDAALILLVEDDRFTASYTTGILQKDYELVHSKVGEDAILAYIEHAPDVVFLDIHLPGLNGHETLDAIRKVDPAAYIIMLSVDTVKENIVNASKGGASGFLKKPFSKDRMLAIVQKSPFIKGGKVPSFS</sequence>
<dbReference type="GO" id="GO:0000160">
    <property type="term" value="P:phosphorelay signal transduction system"/>
    <property type="evidence" value="ECO:0007669"/>
    <property type="project" value="InterPro"/>
</dbReference>
<dbReference type="KEGG" id="mai:MICA_154"/>
<dbReference type="PANTHER" id="PTHR44591:SF3">
    <property type="entry name" value="RESPONSE REGULATORY DOMAIN-CONTAINING PROTEIN"/>
    <property type="match status" value="1"/>
</dbReference>
<dbReference type="Proteomes" id="UP000009286">
    <property type="component" value="Chromosome"/>
</dbReference>
<dbReference type="PROSITE" id="PS50110">
    <property type="entry name" value="RESPONSE_REGULATORY"/>
    <property type="match status" value="1"/>
</dbReference>
<dbReference type="AlphaFoldDB" id="G2KNZ3"/>
<protein>
    <submittedName>
        <fullName evidence="4">Response regulator</fullName>
    </submittedName>
</protein>
<dbReference type="InterPro" id="IPR011006">
    <property type="entry name" value="CheY-like_superfamily"/>
</dbReference>
<reference evidence="4 5" key="1">
    <citation type="journal article" date="2011" name="BMC Genomics">
        <title>Genomic insights into an obligate epibiotic bacterial predator: Micavibrio aeruginosavorus ARL-13.</title>
        <authorList>
            <person name="Wang Z."/>
            <person name="Kadouri D."/>
            <person name="Wu M."/>
        </authorList>
    </citation>
    <scope>NUCLEOTIDE SEQUENCE [LARGE SCALE GENOMIC DNA]</scope>
    <source>
        <strain evidence="4 5">ARL-13</strain>
    </source>
</reference>
<dbReference type="RefSeq" id="WP_014101724.1">
    <property type="nucleotide sequence ID" value="NC_016026.1"/>
</dbReference>
<dbReference type="Gene3D" id="3.40.50.2300">
    <property type="match status" value="1"/>
</dbReference>
<keyword evidence="1 2" id="KW-0597">Phosphoprotein</keyword>
<evidence type="ECO:0000256" key="1">
    <source>
        <dbReference type="ARBA" id="ARBA00022553"/>
    </source>
</evidence>
<dbReference type="PANTHER" id="PTHR44591">
    <property type="entry name" value="STRESS RESPONSE REGULATOR PROTEIN 1"/>
    <property type="match status" value="1"/>
</dbReference>
<dbReference type="SMART" id="SM00448">
    <property type="entry name" value="REC"/>
    <property type="match status" value="1"/>
</dbReference>
<evidence type="ECO:0000259" key="3">
    <source>
        <dbReference type="PROSITE" id="PS50110"/>
    </source>
</evidence>
<evidence type="ECO:0000256" key="2">
    <source>
        <dbReference type="PROSITE-ProRule" id="PRU00169"/>
    </source>
</evidence>
<feature type="domain" description="Response regulatory" evidence="3">
    <location>
        <begin position="170"/>
        <end position="283"/>
    </location>
</feature>
<dbReference type="HOGENOM" id="CLU_945981_0_0_5"/>
<evidence type="ECO:0000313" key="5">
    <source>
        <dbReference type="Proteomes" id="UP000009286"/>
    </source>
</evidence>
<keyword evidence="5" id="KW-1185">Reference proteome</keyword>
<dbReference type="InterPro" id="IPR050595">
    <property type="entry name" value="Bact_response_regulator"/>
</dbReference>
<evidence type="ECO:0000313" key="4">
    <source>
        <dbReference type="EMBL" id="AEP08501.1"/>
    </source>
</evidence>
<name>G2KNZ3_MICAA</name>
<dbReference type="Pfam" id="PF00072">
    <property type="entry name" value="Response_reg"/>
    <property type="match status" value="1"/>
</dbReference>
<dbReference type="eggNOG" id="COG2204">
    <property type="taxonomic scope" value="Bacteria"/>
</dbReference>
<organism evidence="4 5">
    <name type="scientific">Micavibrio aeruginosavorus (strain ARL-13)</name>
    <dbReference type="NCBI Taxonomy" id="856793"/>
    <lineage>
        <taxon>Bacteria</taxon>
        <taxon>Pseudomonadati</taxon>
        <taxon>Bdellovibrionota</taxon>
        <taxon>Bdellovibrionia</taxon>
        <taxon>Bdellovibrionales</taxon>
        <taxon>Pseudobdellovibrionaceae</taxon>
        <taxon>Micavibrio</taxon>
    </lineage>
</organism>
<dbReference type="InterPro" id="IPR001789">
    <property type="entry name" value="Sig_transdc_resp-reg_receiver"/>
</dbReference>
<proteinExistence type="predicted"/>
<feature type="modified residue" description="4-aspartylphosphate" evidence="2">
    <location>
        <position position="218"/>
    </location>
</feature>
<accession>G2KNZ3</accession>